<feature type="compositionally biased region" description="Low complexity" evidence="5">
    <location>
        <begin position="143"/>
        <end position="166"/>
    </location>
</feature>
<dbReference type="GO" id="GO:0008757">
    <property type="term" value="F:S-adenosylmethionine-dependent methyltransferase activity"/>
    <property type="evidence" value="ECO:0007669"/>
    <property type="project" value="UniProtKB-ARBA"/>
</dbReference>
<evidence type="ECO:0000313" key="7">
    <source>
        <dbReference type="EMBL" id="ETN64555.1"/>
    </source>
</evidence>
<feature type="compositionally biased region" description="Low complexity" evidence="5">
    <location>
        <begin position="2552"/>
        <end position="2566"/>
    </location>
</feature>
<feature type="compositionally biased region" description="Low complexity" evidence="5">
    <location>
        <begin position="3061"/>
        <end position="3075"/>
    </location>
</feature>
<feature type="compositionally biased region" description="Low complexity" evidence="5">
    <location>
        <begin position="1412"/>
        <end position="1421"/>
    </location>
</feature>
<feature type="compositionally biased region" description="Low complexity" evidence="5">
    <location>
        <begin position="1942"/>
        <end position="1969"/>
    </location>
</feature>
<feature type="compositionally biased region" description="Polar residues" evidence="5">
    <location>
        <begin position="915"/>
        <end position="927"/>
    </location>
</feature>
<feature type="region of interest" description="Disordered" evidence="5">
    <location>
        <begin position="2015"/>
        <end position="2034"/>
    </location>
</feature>
<keyword evidence="3" id="KW-0862">Zinc</keyword>
<feature type="compositionally biased region" description="Low complexity" evidence="5">
    <location>
        <begin position="3982"/>
        <end position="3996"/>
    </location>
</feature>
<dbReference type="Proteomes" id="UP000000673">
    <property type="component" value="Unassembled WGS sequence"/>
</dbReference>
<dbReference type="InterPro" id="IPR011011">
    <property type="entry name" value="Znf_FYVE_PHD"/>
</dbReference>
<dbReference type="PROSITE" id="PS50280">
    <property type="entry name" value="SET"/>
    <property type="match status" value="1"/>
</dbReference>
<feature type="region of interest" description="Disordered" evidence="5">
    <location>
        <begin position="329"/>
        <end position="351"/>
    </location>
</feature>
<feature type="region of interest" description="Disordered" evidence="5">
    <location>
        <begin position="892"/>
        <end position="927"/>
    </location>
</feature>
<feature type="compositionally biased region" description="Low complexity" evidence="5">
    <location>
        <begin position="4071"/>
        <end position="4083"/>
    </location>
</feature>
<reference evidence="7 9" key="1">
    <citation type="journal article" date="2010" name="BMC Genomics">
        <title>Combination of measures distinguishes pre-miRNAs from other stem-loops in the genome of the newly sequenced Anopheles darlingi.</title>
        <authorList>
            <person name="Mendes N.D."/>
            <person name="Freitas A.T."/>
            <person name="Vasconcelos A.T."/>
            <person name="Sagot M.F."/>
        </authorList>
    </citation>
    <scope>NUCLEOTIDE SEQUENCE</scope>
</reference>
<feature type="compositionally biased region" description="Low complexity" evidence="5">
    <location>
        <begin position="1"/>
        <end position="30"/>
    </location>
</feature>
<feature type="region of interest" description="Disordered" evidence="5">
    <location>
        <begin position="1516"/>
        <end position="1555"/>
    </location>
</feature>
<feature type="compositionally biased region" description="Low complexity" evidence="5">
    <location>
        <begin position="4092"/>
        <end position="4109"/>
    </location>
</feature>
<feature type="region of interest" description="Disordered" evidence="5">
    <location>
        <begin position="2714"/>
        <end position="2771"/>
    </location>
</feature>
<feature type="region of interest" description="Disordered" evidence="5">
    <location>
        <begin position="1141"/>
        <end position="1183"/>
    </location>
</feature>
<dbReference type="GO" id="GO:0008270">
    <property type="term" value="F:zinc ion binding"/>
    <property type="evidence" value="ECO:0007669"/>
    <property type="project" value="UniProtKB-KW"/>
</dbReference>
<feature type="region of interest" description="Disordered" evidence="5">
    <location>
        <begin position="2792"/>
        <end position="2828"/>
    </location>
</feature>
<feature type="compositionally biased region" description="Low complexity" evidence="5">
    <location>
        <begin position="817"/>
        <end position="832"/>
    </location>
</feature>
<feature type="compositionally biased region" description="Low complexity" evidence="5">
    <location>
        <begin position="2530"/>
        <end position="2545"/>
    </location>
</feature>
<feature type="compositionally biased region" description="Basic and acidic residues" evidence="5">
    <location>
        <begin position="3591"/>
        <end position="3601"/>
    </location>
</feature>
<evidence type="ECO:0000256" key="4">
    <source>
        <dbReference type="ARBA" id="ARBA00022853"/>
    </source>
</evidence>
<feature type="compositionally biased region" description="Low complexity" evidence="5">
    <location>
        <begin position="1866"/>
        <end position="1883"/>
    </location>
</feature>
<dbReference type="CDD" id="cd15550">
    <property type="entry name" value="PHD_MLL5"/>
    <property type="match status" value="1"/>
</dbReference>
<feature type="compositionally biased region" description="Gly residues" evidence="5">
    <location>
        <begin position="2500"/>
        <end position="2509"/>
    </location>
</feature>
<reference evidence="7" key="2">
    <citation type="submission" date="2010-05" db="EMBL/GenBank/DDBJ databases">
        <authorList>
            <person name="Almeida L.G."/>
            <person name="Nicolas M.F."/>
            <person name="Souza R.C."/>
            <person name="Vasconcelos A.T.R."/>
        </authorList>
    </citation>
    <scope>NUCLEOTIDE SEQUENCE</scope>
</reference>
<feature type="compositionally biased region" description="Acidic residues" evidence="5">
    <location>
        <begin position="1169"/>
        <end position="1183"/>
    </location>
</feature>
<dbReference type="GO" id="GO:0006325">
    <property type="term" value="P:chromatin organization"/>
    <property type="evidence" value="ECO:0007669"/>
    <property type="project" value="UniProtKB-KW"/>
</dbReference>
<evidence type="ECO:0000256" key="1">
    <source>
        <dbReference type="ARBA" id="ARBA00022723"/>
    </source>
</evidence>
<reference evidence="7" key="3">
    <citation type="journal article" date="2013" name="Nucleic Acids Res.">
        <title>The genome of Anopheles darlingi, the main neotropical malaria vector.</title>
        <authorList>
            <person name="Marinotti O."/>
            <person name="Cerqueira G.C."/>
            <person name="de Almeida L.G."/>
            <person name="Ferro M.I."/>
            <person name="Loreto E.L."/>
            <person name="Zaha A."/>
            <person name="Teixeira S.M."/>
            <person name="Wespiser A.R."/>
            <person name="Almeida E Silva A."/>
            <person name="Schlindwein A.D."/>
            <person name="Pacheco A.C."/>
            <person name="Silva A.L."/>
            <person name="Graveley B.R."/>
            <person name="Walenz B.P."/>
            <person name="Lima Bde A."/>
            <person name="Ribeiro C.A."/>
            <person name="Nunes-Silva C.G."/>
            <person name="de Carvalho C.R."/>
            <person name="Soares C.M."/>
            <person name="de Menezes C.B."/>
            <person name="Matiolli C."/>
            <person name="Caffrey D."/>
            <person name="Araujo D.A."/>
            <person name="de Oliveira D.M."/>
            <person name="Golenbock D."/>
            <person name="Grisard E.C."/>
            <person name="Fantinatti-Garboggini F."/>
            <person name="de Carvalho F.M."/>
            <person name="Barcellos F.G."/>
            <person name="Prosdocimi F."/>
            <person name="May G."/>
            <person name="Azevedo Junior G.M."/>
            <person name="Guimaraes G.M."/>
            <person name="Goldman G.H."/>
            <person name="Padilha I.Q."/>
            <person name="Batista Jda S."/>
            <person name="Ferro J.A."/>
            <person name="Ribeiro J.M."/>
            <person name="Fietto J.L."/>
            <person name="Dabbas K.M."/>
            <person name="Cerdeira L."/>
            <person name="Agnez-Lima L.F."/>
            <person name="Brocchi M."/>
            <person name="de Carvalho M.O."/>
            <person name="Teixeira Mde M."/>
            <person name="Diniz Maia Mde M."/>
            <person name="Goldman M.H."/>
            <person name="Cruz Schneider M.P."/>
            <person name="Felipe M.S."/>
            <person name="Hungria M."/>
            <person name="Nicolas M.F."/>
            <person name="Pereira M."/>
            <person name="Montes M.A."/>
            <person name="Cantao M.E."/>
            <person name="Vincentz M."/>
            <person name="Rafael M.S."/>
            <person name="Silverman N."/>
            <person name="Stoco P.H."/>
            <person name="Souza R.C."/>
            <person name="Vicentini R."/>
            <person name="Gazzinelli R.T."/>
            <person name="Neves Rde O."/>
            <person name="Silva R."/>
            <person name="Astolfi-Filho S."/>
            <person name="Maciel T.E."/>
            <person name="Urmenyi T.P."/>
            <person name="Tadei W.P."/>
            <person name="Camargo E.P."/>
            <person name="de Vasconcelos A.T."/>
        </authorList>
    </citation>
    <scope>NUCLEOTIDE SEQUENCE</scope>
</reference>
<feature type="compositionally biased region" description="Low complexity" evidence="5">
    <location>
        <begin position="331"/>
        <end position="351"/>
    </location>
</feature>
<dbReference type="SUPFAM" id="SSF82199">
    <property type="entry name" value="SET domain"/>
    <property type="match status" value="1"/>
</dbReference>
<dbReference type="SMART" id="SM00249">
    <property type="entry name" value="PHD"/>
    <property type="match status" value="1"/>
</dbReference>
<dbReference type="Pfam" id="PF20826">
    <property type="entry name" value="PHD_5"/>
    <property type="match status" value="1"/>
</dbReference>
<feature type="compositionally biased region" description="Polar residues" evidence="5">
    <location>
        <begin position="2519"/>
        <end position="2529"/>
    </location>
</feature>
<dbReference type="STRING" id="43151.W5JNS9"/>
<dbReference type="SUPFAM" id="SSF57903">
    <property type="entry name" value="FYVE/PHD zinc finger"/>
    <property type="match status" value="1"/>
</dbReference>
<dbReference type="InterPro" id="IPR019786">
    <property type="entry name" value="Zinc_finger_PHD-type_CS"/>
</dbReference>
<dbReference type="GO" id="GO:0006355">
    <property type="term" value="P:regulation of DNA-templated transcription"/>
    <property type="evidence" value="ECO:0007669"/>
    <property type="project" value="TreeGrafter"/>
</dbReference>
<feature type="compositionally biased region" description="Polar residues" evidence="5">
    <location>
        <begin position="2974"/>
        <end position="2988"/>
    </location>
</feature>
<feature type="compositionally biased region" description="Low complexity" evidence="5">
    <location>
        <begin position="2891"/>
        <end position="2907"/>
    </location>
</feature>
<feature type="region of interest" description="Disordered" evidence="5">
    <location>
        <begin position="3977"/>
        <end position="4043"/>
    </location>
</feature>
<dbReference type="OMA" id="EYNCELC"/>
<feature type="region of interest" description="Disordered" evidence="5">
    <location>
        <begin position="1315"/>
        <end position="1386"/>
    </location>
</feature>
<dbReference type="PANTHER" id="PTHR46462:SF3">
    <property type="entry name" value="UPSET, ISOFORM A"/>
    <property type="match status" value="1"/>
</dbReference>
<name>W5JNS9_ANODA</name>
<feature type="compositionally biased region" description="Basic and acidic residues" evidence="5">
    <location>
        <begin position="2399"/>
        <end position="2422"/>
    </location>
</feature>
<feature type="region of interest" description="Disordered" evidence="5">
    <location>
        <begin position="4058"/>
        <end position="4138"/>
    </location>
</feature>
<evidence type="ECO:0000259" key="6">
    <source>
        <dbReference type="PROSITE" id="PS50280"/>
    </source>
</evidence>
<feature type="compositionally biased region" description="Low complexity" evidence="5">
    <location>
        <begin position="4013"/>
        <end position="4043"/>
    </location>
</feature>
<feature type="compositionally biased region" description="Low complexity" evidence="5">
    <location>
        <begin position="620"/>
        <end position="637"/>
    </location>
</feature>
<feature type="region of interest" description="Disordered" evidence="5">
    <location>
        <begin position="1836"/>
        <end position="1969"/>
    </location>
</feature>
<feature type="region of interest" description="Disordered" evidence="5">
    <location>
        <begin position="788"/>
        <end position="843"/>
    </location>
</feature>
<feature type="compositionally biased region" description="Gly residues" evidence="5">
    <location>
        <begin position="2881"/>
        <end position="2890"/>
    </location>
</feature>
<feature type="domain" description="SET" evidence="6">
    <location>
        <begin position="1615"/>
        <end position="1749"/>
    </location>
</feature>
<accession>W5JNS9</accession>
<sequence length="4264" mass="440588">MSAASMNSSASSSSNSNSTFKNSASGEGSNANGGGSNSSSGGGNTASSPANIVVLEGGPAAIQQHHQPHHLTNHHHLMDSSDVVTAAAGLQQLSNAANAIKLRECAVQYSNLISYGSNITSSNNSSSSSSSNNSFSNNGNILTSSSSSISSTSNSSSSHNAPTSNSMNMLSQQTNVSDAAASGVPLVTAAAPTGGSLVQMLGSATIVSKAHPHHQQPAQHAFPQQQTFNYIDAAGKNFNVLTSTGAKLGPSAKLIGVPFSKMKSIATTTTNQTQPQVQLQQQQHPQHIVVSATVSGGGGGSSMSTAPKAPGTMVHKLTVPRNIQLLTRIPSSNSNSNATGAGSTTNTVTTLSNGGRILQTQTQYNTLQDTGGGGAGTGIGGTTTATFDLKSIVPAAHSVKPVPVTSKNKVSQNASLKLMQQNAKPLSTATVTLQGKGGQQLPMSQQITGGTAMVNLSLKAVRSGVGIGTASGKSGGGTITLPTSNASTFYMKGGNVVVSNGNGTVSLQQPLISSPHYTTTPPSVQTTVSFQHPSSNTIQQHHHPATMMVPTSASPQQPSMGGGNVMVATNTTSSGTVKFSASALHGLAKLSTPAATGNGAASNLLKTTKNQLIQIHPHHQQPQVSASSPAALSPSPHFRTQSPGLTVGGGNTVGSAPLMISTSGSTGNAGAQIVLQQHGTPMMLVSSAAGSSPTTSSTATIVGKLGTASSRYPNVSSASFYTVSTSAYGGGVTTMTTTSATSTTTHGHKGLSNLYTAAACVGAYDQQQQQQQQLTQQQHDMVTKIVTKSTTTTGPTPKVTPKAASGANRTRHNSVSQYQQNQLQQQNQQQLQHHLASSNPVSSASAIKTSYVAVEHQQQHGSTATDQQQAVALTNHVGSPAYNQQQTSHTRYLYTSSPSKPSQQQQQQQQQQSSDTIGNDTGYYNGQSDETFMARILQSLSKKSAESGLHGNAQYTANVPSVQNRHNQQQHQQPTYEVQSSAVTGRRMSISNEGTIVLEPSQSIPTAPDPAVTAEYRDDEDLHSVEVRPAPIDPSSGRLAVLQAIILDHTYCIPNSWGVAEQGLLCGSVALQHQQQPSMNPPAAPSPMPPMNALIPIGSGHIGVASPVATGLPVAQLAKGSSSLSGSNSMYEYLYQAKGGLSTSRPTDDDDTQSIISNGSRSGAGLDNDLGEETDTAPECEGEDDSVTRCICDLTHDDGYMICCDKCSAWQHVDCMGIDRSNIPDEYNCELCQPRPVDKVRARQLQLHKRKEQSLFLANNNVVSGTTSSSTTGTTGTLAASGADVQQMLLPPSVSLTGGKGSGHHASYHAQYNDLHTSKGAGGANSNSVYNQHGASHHQHFNSAAPGGGSGVKSAKKSRSSGAGSRKKSDSISSNSSSCSSSTMMPFGSSNNSLAIPASLGGSLMNAPPAPGGAAFPPSSSHHSHTNDRMMLVSGSGTIGGDASGTASGDMPSTMLLAAAAAAADRMGTIGSSLNCDSMNNAGGTLVGPGGIISGSGNAVSGGITKKLSKKAEAALNRSNNTTGGKRNKEGLRNNTLGTGAKPSKKKSKSAEQSTEKLTNMIRTWIDSYEWASTNHYSPELRARLQAFAKQQHSQNPLLNDNRLLVIPGSGALPPRCTTVPHAGGKILIGTSDIEPRTPIIEVRGKYMLTSQHKQLQSLFNMAANGKLSQNKNAGPFLFLYQLPMTSAGGSGMELCVDTRTYGNDARFVRRSCRPNAELQHSVEKGVVHLYLVATTNIKSNTEITIRHDEQLIRRMGGVVILTHTTVTNVCACGLIKDCAYSAQLSEPTPSQGAMIGIGSANNGLPLSNSAGAAVAPTTPTKTSSSTRLGAQALKRSVSEIGTIGTGGGASTEPPVRKSGTKKSRNNSTSRGSSSSLSFIGGSVENAASAAIGRSRTTSGSGGEHGEAAFPGALSPMMMPEGLMPSQSQLSTIPPPLIPPAHLQQLLQQQQQQQHHQQDLQGAALGSGLSGASASHLGNGPYLFGVAGTAGGPPIMASPQHPAAGISGSSPYHCYDMKSPLRSPQPHSTSLTSTTTATAPIVLPAGVPQPLTLPYHPLHQQAIAAAAAANSPASSPINKQSSPGAGEVAVPGPPDAAAAALLAMAASGGPRMNLTESLTTVGTVTAGGSTTSNTEHGSRLELIQQQQQLHQQQILEDVLKIQIKPSPPTSPIKQPPSRRVSLLLSPTKPPVVAPVALAAASVSETITERKMATNDTEAAVGMVVPEVKQELPDTKEEKSKEEMDEDDKFELLQCKEQMMKFDSPLSEHKPLVEPGSFDVKPEEDAEQKQSSTVTKDGNNEIVKRELSSPVMGHERKPSAMDQLSSASSRSGAGSSVPSSPLKRLQSSQQHNSHSSVHGPSSSSSSSGSGHFHQQPNHHPKSNRKTSGSGDGGSGGSGVRTEKKATSEKPSRKLTREERKMEAIVKAFAKMEQSQQRKQELKEQRKSGGDGSCSGTGGFGGISGGSGKRRSISTSNITSSALMSGNVSDEGTLDSSSYGDIGSGEGGGASFEGRIVSPGAATSGSAPFLNSSGGSASSSGSSSAGGSKRKRSSVLGGSKSSSSSSSARSKKKKSKAVSQHFASSTQQRRKKLAAAAARSKSKSKTTDQQEPKQQQQSSQPPNERVRTLADDQHSMRDQYDKAAELLLTFSQSASNEAVVGTTTHHHHLPVTMSDSGSGVGTSAGSANDGGNLPLLSSACMLIEAAVGPLDHLSGSQAPAIGSPSSDSVGSSQLASHVLQQQEQRSVQSPGAEPHYNLQPSHQSDFKCPAKAKTKKSMSREWLSSAAAAASSSSITESDGSIYSSPTVVIGGDDKQPGNPSEGGSETLVEATTNSGGNILIAAKKVEEFILQNSLVPSQDLGKWATPTSTMSPAVSNEMSGSGNSGGSGGAGSFVTSTSSSSSSSNTAGPTESAAVKKRWLRQAISEETDEHPTGGSGQHSSSSSSSSPPPPNGFATPLKKRRVVRETPAPIAVVSDQQQSQTPFVSSNYPDGGSGGPDASSNSTTENRYWPDHPRSSTAAATTVEKQAMDLSRAAMPTGPVKMLTPLHFADPGPLLPLPRASPTTPVQTAAAAASGTPPPPSLPTVHHHHHHSLLQQIQHHHRSHPQHHLSHPHTIPLEMVTGQLQYETAATGAMPTSSDVTQSVTVAATAGTPPMVMMVPEVVNSQLATAERIEEASELYLPASAQYTQQEETVSTATAEVEVPAEPSVTAEKDTKETASSSDVADAAFVAAPVTPRSKGSQKYIAMDMVDVETAKEDQQPVLKMPSQENIKLTEQVVRTGVVEEMNEDAIVVEQQMEQVEITTETVHDHEELKATEEDEERPEKDLAAVLLPPSSSPVAETGEKTVVEEEVIDKTEASEDTLLVEEIIGDIPPRDTSSPLLAEEVEVEIQSETIELPKKDEKDMVYQGEDDEHEHELQSLTDDEQKELKYCESEEEAAAAARRGSLSVADALNTSISASLSSTFDEIVETIVEEQLAAIDQGRPIGQPNLDNISSSEEEDEDDDTDSALLGGAKDSKKDEQGGVSIEQEMMQMMSEETATTTGAAGGNRSSTTMKTNAAVAAVAAGGRRIGGPDNRTLITPSARAATNGKDVEDGKDHPSATKPASSSSDRIGEKSEQNELEDLQKVIASFHTENIMNLISRNRSKSKKKGASLTPPDNSSVVGHHPPPKKQLKLNFDLNCLKEQNQGTEAPSSATAAIAAISTTIPKDAPAAPSSVTVVSQIPTVLQATLPPSSVSVLASSTTLSPAVAGAIGTGLLGAPIPSITTFGSEPIRSFSTLRSDPITPTVGAGGHLSTLGAYHLPHHTQSSPVAAAPLRNSVSSMFNDYPSSSSVVGIIGSSSSSGVTSSGTAGVGGIYQYRSEVSNLLERTMLAHRTAAAATVSVDRPTSFSTLGSLSVSPSTLGKPTLLSGITDPMTPTAGVTTVPIAGAIASVGGVGSGASASTAATTAIGHYPKIFTKTASSDPRLNPALLAAGSSTESAPGAPGTSAAAAATPKRKLSLTEYRKRKLQTSTSTDGSPTSSSSVSGSALSTATSPPSASAITMSSIVSSRLLGTAITNRPGREEPTIGGSSTTVAASMTATGGGGGNGSSAVSSTISSNDVSSSISRELELELELQDDTDKPSGDSNSKATLSSRRNSVINNTIVTNTTAPGLSNGTAAVSAGAGIGVSSMVGKDGRKVTGGGGGSSSSSGATSPEQNNLHHHNLHHYNHKHHHHHHHNHYEALASAEEITTTFSATPTLAELRSEGGMSAERLKSLKYFP</sequence>
<dbReference type="CDD" id="cd10529">
    <property type="entry name" value="SET_SETD5-like"/>
    <property type="match status" value="1"/>
</dbReference>
<keyword evidence="4" id="KW-0156">Chromatin regulator</keyword>
<feature type="region of interest" description="Disordered" evidence="5">
    <location>
        <begin position="962"/>
        <end position="982"/>
    </location>
</feature>
<feature type="region of interest" description="Disordered" evidence="5">
    <location>
        <begin position="2858"/>
        <end position="3019"/>
    </location>
</feature>
<dbReference type="Pfam" id="PF00856">
    <property type="entry name" value="SET"/>
    <property type="match status" value="1"/>
</dbReference>
<feature type="region of interest" description="Disordered" evidence="5">
    <location>
        <begin position="2257"/>
        <end position="2625"/>
    </location>
</feature>
<evidence type="ECO:0000313" key="9">
    <source>
        <dbReference type="Proteomes" id="UP000000673"/>
    </source>
</evidence>
<keyword evidence="9" id="KW-1185">Reference proteome</keyword>
<protein>
    <recommendedName>
        <fullName evidence="6">SET domain-containing protein</fullName>
    </recommendedName>
</protein>
<feature type="region of interest" description="Disordered" evidence="5">
    <location>
        <begin position="3053"/>
        <end position="3111"/>
    </location>
</feature>
<proteinExistence type="predicted"/>
<feature type="compositionally biased region" description="Basic residues" evidence="5">
    <location>
        <begin position="3997"/>
        <end position="4011"/>
    </location>
</feature>
<dbReference type="GO" id="GO:0008276">
    <property type="term" value="F:protein methyltransferase activity"/>
    <property type="evidence" value="ECO:0007669"/>
    <property type="project" value="UniProtKB-ARBA"/>
</dbReference>
<dbReference type="Gene3D" id="2.170.270.10">
    <property type="entry name" value="SET domain"/>
    <property type="match status" value="1"/>
</dbReference>
<organism evidence="7">
    <name type="scientific">Anopheles darlingi</name>
    <name type="common">Mosquito</name>
    <dbReference type="NCBI Taxonomy" id="43151"/>
    <lineage>
        <taxon>Eukaryota</taxon>
        <taxon>Metazoa</taxon>
        <taxon>Ecdysozoa</taxon>
        <taxon>Arthropoda</taxon>
        <taxon>Hexapoda</taxon>
        <taxon>Insecta</taxon>
        <taxon>Pterygota</taxon>
        <taxon>Neoptera</taxon>
        <taxon>Endopterygota</taxon>
        <taxon>Diptera</taxon>
        <taxon>Nematocera</taxon>
        <taxon>Culicoidea</taxon>
        <taxon>Culicidae</taxon>
        <taxon>Anophelinae</taxon>
        <taxon>Anopheles</taxon>
    </lineage>
</organism>
<feature type="compositionally biased region" description="Low complexity" evidence="5">
    <location>
        <begin position="788"/>
        <end position="802"/>
    </location>
</feature>
<feature type="compositionally biased region" description="Polar residues" evidence="5">
    <location>
        <begin position="1324"/>
        <end position="1334"/>
    </location>
</feature>
<evidence type="ECO:0000256" key="2">
    <source>
        <dbReference type="ARBA" id="ARBA00022771"/>
    </source>
</evidence>
<feature type="compositionally biased region" description="Low complexity" evidence="5">
    <location>
        <begin position="2324"/>
        <end position="2370"/>
    </location>
</feature>
<dbReference type="FunFam" id="3.30.40.10:FF:000150">
    <property type="entry name" value="Inactive histone-lysine N-methyltransferase 2E"/>
    <property type="match status" value="1"/>
</dbReference>
<feature type="compositionally biased region" description="Low complexity" evidence="5">
    <location>
        <begin position="2721"/>
        <end position="2730"/>
    </location>
</feature>
<feature type="compositionally biased region" description="Polar residues" evidence="5">
    <location>
        <begin position="2816"/>
        <end position="2828"/>
    </location>
</feature>
<dbReference type="InterPro" id="IPR001965">
    <property type="entry name" value="Znf_PHD"/>
</dbReference>
<reference evidence="8" key="4">
    <citation type="submission" date="2015-06" db="UniProtKB">
        <authorList>
            <consortium name="EnsemblMetazoa"/>
        </authorList>
    </citation>
    <scope>IDENTIFICATION</scope>
</reference>
<dbReference type="GO" id="GO:0070210">
    <property type="term" value="C:Rpd3L-Expanded complex"/>
    <property type="evidence" value="ECO:0007669"/>
    <property type="project" value="TreeGrafter"/>
</dbReference>
<evidence type="ECO:0000256" key="5">
    <source>
        <dbReference type="SAM" id="MobiDB-lite"/>
    </source>
</evidence>
<feature type="region of interest" description="Disordered" evidence="5">
    <location>
        <begin position="1811"/>
        <end position="1830"/>
    </location>
</feature>
<feature type="compositionally biased region" description="Low complexity" evidence="5">
    <location>
        <begin position="963"/>
        <end position="973"/>
    </location>
</feature>
<feature type="compositionally biased region" description="Gly residues" evidence="5">
    <location>
        <begin position="2388"/>
        <end position="2397"/>
    </location>
</feature>
<evidence type="ECO:0000313" key="8">
    <source>
        <dbReference type="EnsemblMetazoa" id="ADAC003698-PA"/>
    </source>
</evidence>
<feature type="compositionally biased region" description="Basic and acidic residues" evidence="5">
    <location>
        <begin position="2297"/>
        <end position="2318"/>
    </location>
</feature>
<feature type="region of interest" description="Disordered" evidence="5">
    <location>
        <begin position="4172"/>
        <end position="4204"/>
    </location>
</feature>
<gene>
    <name evidence="7" type="ORF">AND_003698</name>
</gene>
<keyword evidence="1" id="KW-0479">Metal-binding</keyword>
<dbReference type="HOGENOM" id="CLU_223835_0_0_1"/>
<feature type="region of interest" description="Disordered" evidence="5">
    <location>
        <begin position="3305"/>
        <end position="3324"/>
    </location>
</feature>
<feature type="region of interest" description="Disordered" evidence="5">
    <location>
        <begin position="3480"/>
        <end position="3524"/>
    </location>
</feature>
<dbReference type="SMART" id="SM00317">
    <property type="entry name" value="SET"/>
    <property type="match status" value="1"/>
</dbReference>
<dbReference type="VEuPathDB" id="VectorBase:ADAR2_000911"/>
<dbReference type="eggNOG" id="KOG1844">
    <property type="taxonomic scope" value="Eukaryota"/>
</dbReference>
<feature type="region of interest" description="Disordered" evidence="5">
    <location>
        <begin position="143"/>
        <end position="168"/>
    </location>
</feature>
<dbReference type="InterPro" id="IPR046341">
    <property type="entry name" value="SET_dom_sf"/>
</dbReference>
<feature type="compositionally biased region" description="Low complexity" evidence="5">
    <location>
        <begin position="3191"/>
        <end position="3210"/>
    </location>
</feature>
<feature type="compositionally biased region" description="Acidic residues" evidence="5">
    <location>
        <begin position="3497"/>
        <end position="3507"/>
    </location>
</feature>
<feature type="compositionally biased region" description="Basic residues" evidence="5">
    <location>
        <begin position="3085"/>
        <end position="3111"/>
    </location>
</feature>
<feature type="compositionally biased region" description="Basic and acidic residues" evidence="5">
    <location>
        <begin position="3306"/>
        <end position="3324"/>
    </location>
</feature>
<feature type="region of interest" description="Disordered" evidence="5">
    <location>
        <begin position="1409"/>
        <end position="1430"/>
    </location>
</feature>
<feature type="compositionally biased region" description="Low complexity" evidence="5">
    <location>
        <begin position="1371"/>
        <end position="1386"/>
    </location>
</feature>
<dbReference type="VEuPathDB" id="VectorBase:ADAC003698"/>
<feature type="region of interest" description="Disordered" evidence="5">
    <location>
        <begin position="618"/>
        <end position="643"/>
    </location>
</feature>
<feature type="compositionally biased region" description="Basic and acidic residues" evidence="5">
    <location>
        <begin position="2434"/>
        <end position="2447"/>
    </location>
</feature>
<feature type="compositionally biased region" description="Polar residues" evidence="5">
    <location>
        <begin position="4127"/>
        <end position="4138"/>
    </location>
</feature>
<evidence type="ECO:0000256" key="3">
    <source>
        <dbReference type="ARBA" id="ARBA00022833"/>
    </source>
</evidence>
<dbReference type="PANTHER" id="PTHR46462">
    <property type="entry name" value="UPSET, ISOFORM A"/>
    <property type="match status" value="1"/>
</dbReference>
<keyword evidence="2" id="KW-0863">Zinc-finger</keyword>
<feature type="compositionally biased region" description="Low complexity" evidence="5">
    <location>
        <begin position="1811"/>
        <end position="1827"/>
    </location>
</feature>
<dbReference type="InterPro" id="IPR013083">
    <property type="entry name" value="Znf_RING/FYVE/PHD"/>
</dbReference>
<feature type="compositionally biased region" description="Low complexity" evidence="5">
    <location>
        <begin position="2610"/>
        <end position="2620"/>
    </location>
</feature>
<feature type="compositionally biased region" description="Gly residues" evidence="5">
    <location>
        <begin position="31"/>
        <end position="44"/>
    </location>
</feature>
<dbReference type="GO" id="GO:0008170">
    <property type="term" value="F:N-methyltransferase activity"/>
    <property type="evidence" value="ECO:0007669"/>
    <property type="project" value="UniProtKB-ARBA"/>
</dbReference>
<dbReference type="Gene3D" id="3.30.40.10">
    <property type="entry name" value="Zinc/RING finger domain, C3HC4 (zinc finger)"/>
    <property type="match status" value="1"/>
</dbReference>
<dbReference type="EMBL" id="ADMH02000968">
    <property type="protein sequence ID" value="ETN64555.1"/>
    <property type="molecule type" value="Genomic_DNA"/>
</dbReference>
<feature type="compositionally biased region" description="Gly residues" evidence="5">
    <location>
        <begin position="2448"/>
        <end position="2465"/>
    </location>
</feature>
<feature type="region of interest" description="Disordered" evidence="5">
    <location>
        <begin position="3569"/>
        <end position="3619"/>
    </location>
</feature>
<feature type="region of interest" description="Disordered" evidence="5">
    <location>
        <begin position="3642"/>
        <end position="3671"/>
    </location>
</feature>
<feature type="region of interest" description="Disordered" evidence="5">
    <location>
        <begin position="1"/>
        <end position="50"/>
    </location>
</feature>
<feature type="compositionally biased region" description="Polar residues" evidence="5">
    <location>
        <begin position="2793"/>
        <end position="2805"/>
    </location>
</feature>
<dbReference type="InterPro" id="IPR001214">
    <property type="entry name" value="SET_dom"/>
</dbReference>
<dbReference type="GO" id="GO:0034967">
    <property type="term" value="C:Set3 complex"/>
    <property type="evidence" value="ECO:0007669"/>
    <property type="project" value="TreeGrafter"/>
</dbReference>
<feature type="compositionally biased region" description="Low complexity" evidence="5">
    <location>
        <begin position="896"/>
        <end position="914"/>
    </location>
</feature>
<feature type="compositionally biased region" description="Polar residues" evidence="5">
    <location>
        <begin position="2731"/>
        <end position="2747"/>
    </location>
</feature>
<dbReference type="PROSITE" id="PS01359">
    <property type="entry name" value="ZF_PHD_1"/>
    <property type="match status" value="1"/>
</dbReference>
<feature type="region of interest" description="Disordered" evidence="5">
    <location>
        <begin position="3191"/>
        <end position="3221"/>
    </location>
</feature>
<feature type="compositionally biased region" description="Polar residues" evidence="5">
    <location>
        <begin position="2864"/>
        <end position="2877"/>
    </location>
</feature>
<dbReference type="EnsemblMetazoa" id="ADAC003698-RA">
    <property type="protein sequence ID" value="ADAC003698-PA"/>
    <property type="gene ID" value="ADAC003698"/>
</dbReference>